<evidence type="ECO:0000256" key="8">
    <source>
        <dbReference type="RuleBase" id="RU365066"/>
    </source>
</evidence>
<feature type="transmembrane region" description="Helical" evidence="8">
    <location>
        <begin position="256"/>
        <end position="275"/>
    </location>
</feature>
<keyword evidence="4 8" id="KW-0812">Transmembrane</keyword>
<sequence>MKSLIIALVFFIQNFSFISSSEGDRSPFYQKCVLNCKTDFCDIDGSSFKSNVLDELSIWSRLMWNCRDECRYKCMWRTVQGFYERGYTIPKFHGKWPFVRVFGVQEPGAAFASLLNLWAHVYMYAELVRRFRVKSAPLVLFWHVFAAICINAWVWSAIFHTRDNPFTEFMDYACALSMVMALFVAAIVRVFHRRRKMTIIMLIPPLLYFIEHVRYLYSGGIDYEYNMMINVAFGAVGSIIWAGWSLLQWLEGRRHAWRVGAFTLLSGAALALELFDFPPKYDAWDAHALWHLATVPLPLLFYRFVIDDLYYLQASKLSEKSDFNKLT</sequence>
<dbReference type="PANTHER" id="PTHR13148">
    <property type="entry name" value="PER1-RELATED"/>
    <property type="match status" value="1"/>
</dbReference>
<dbReference type="EMBL" id="JBEDNZ010000005">
    <property type="protein sequence ID" value="KAL0841691.1"/>
    <property type="molecule type" value="Genomic_DNA"/>
</dbReference>
<evidence type="ECO:0000256" key="7">
    <source>
        <dbReference type="ARBA" id="ARBA00023136"/>
    </source>
</evidence>
<evidence type="ECO:0000256" key="4">
    <source>
        <dbReference type="ARBA" id="ARBA00022692"/>
    </source>
</evidence>
<gene>
    <name evidence="9" type="ORF">ABMA28_013964</name>
</gene>
<dbReference type="PANTHER" id="PTHR13148:SF0">
    <property type="entry name" value="POST-GPI ATTACHMENT TO PROTEINS FACTOR 3"/>
    <property type="match status" value="1"/>
</dbReference>
<feature type="transmembrane region" description="Helical" evidence="8">
    <location>
        <begin position="137"/>
        <end position="158"/>
    </location>
</feature>
<feature type="transmembrane region" description="Helical" evidence="8">
    <location>
        <begin position="198"/>
        <end position="217"/>
    </location>
</feature>
<feature type="transmembrane region" description="Helical" evidence="8">
    <location>
        <begin position="223"/>
        <end position="244"/>
    </location>
</feature>
<dbReference type="InterPro" id="IPR007217">
    <property type="entry name" value="Per1-like"/>
</dbReference>
<reference evidence="9 10" key="1">
    <citation type="submission" date="2024-06" db="EMBL/GenBank/DDBJ databases">
        <title>A chromosome-level genome assembly of beet webworm, Loxostege sticticalis.</title>
        <authorList>
            <person name="Zhang Y."/>
        </authorList>
    </citation>
    <scope>NUCLEOTIDE SEQUENCE [LARGE SCALE GENOMIC DNA]</scope>
    <source>
        <strain evidence="9">AQ028</strain>
        <tissue evidence="9">Male pupae</tissue>
    </source>
</reference>
<feature type="chain" id="PRO_5044524961" description="Post-GPI attachment to proteins factor 3" evidence="8">
    <location>
        <begin position="21"/>
        <end position="327"/>
    </location>
</feature>
<evidence type="ECO:0000256" key="3">
    <source>
        <dbReference type="ARBA" id="ARBA00022502"/>
    </source>
</evidence>
<keyword evidence="5 8" id="KW-0732">Signal</keyword>
<protein>
    <recommendedName>
        <fullName evidence="8">Post-GPI attachment to proteins factor 3</fullName>
    </recommendedName>
</protein>
<feature type="transmembrane region" description="Helical" evidence="8">
    <location>
        <begin position="170"/>
        <end position="191"/>
    </location>
</feature>
<keyword evidence="8" id="KW-0333">Golgi apparatus</keyword>
<evidence type="ECO:0000256" key="6">
    <source>
        <dbReference type="ARBA" id="ARBA00022989"/>
    </source>
</evidence>
<comment type="function">
    <text evidence="8">Involved in the lipid remodeling steps of GPI-anchor maturation.</text>
</comment>
<evidence type="ECO:0000313" key="10">
    <source>
        <dbReference type="Proteomes" id="UP001549921"/>
    </source>
</evidence>
<feature type="signal peptide" evidence="8">
    <location>
        <begin position="1"/>
        <end position="20"/>
    </location>
</feature>
<evidence type="ECO:0000256" key="1">
    <source>
        <dbReference type="ARBA" id="ARBA00004127"/>
    </source>
</evidence>
<comment type="similarity">
    <text evidence="2 8">Belongs to the PGAP3 family.</text>
</comment>
<dbReference type="Pfam" id="PF04080">
    <property type="entry name" value="Per1"/>
    <property type="match status" value="1"/>
</dbReference>
<feature type="transmembrane region" description="Helical" evidence="8">
    <location>
        <begin position="108"/>
        <end position="125"/>
    </location>
</feature>
<dbReference type="GO" id="GO:0000139">
    <property type="term" value="C:Golgi membrane"/>
    <property type="evidence" value="ECO:0007669"/>
    <property type="project" value="UniProtKB-SubCell"/>
</dbReference>
<evidence type="ECO:0000313" key="9">
    <source>
        <dbReference type="EMBL" id="KAL0841691.1"/>
    </source>
</evidence>
<organism evidence="9 10">
    <name type="scientific">Loxostege sticticalis</name>
    <name type="common">Beet webworm moth</name>
    <dbReference type="NCBI Taxonomy" id="481309"/>
    <lineage>
        <taxon>Eukaryota</taxon>
        <taxon>Metazoa</taxon>
        <taxon>Ecdysozoa</taxon>
        <taxon>Arthropoda</taxon>
        <taxon>Hexapoda</taxon>
        <taxon>Insecta</taxon>
        <taxon>Pterygota</taxon>
        <taxon>Neoptera</taxon>
        <taxon>Endopterygota</taxon>
        <taxon>Lepidoptera</taxon>
        <taxon>Glossata</taxon>
        <taxon>Ditrysia</taxon>
        <taxon>Pyraloidea</taxon>
        <taxon>Crambidae</taxon>
        <taxon>Pyraustinae</taxon>
        <taxon>Loxostege</taxon>
    </lineage>
</organism>
<comment type="caution">
    <text evidence="9">The sequence shown here is derived from an EMBL/GenBank/DDBJ whole genome shotgun (WGS) entry which is preliminary data.</text>
</comment>
<comment type="subcellular location">
    <subcellularLocation>
        <location evidence="1">Endomembrane system</location>
        <topology evidence="1">Multi-pass membrane protein</topology>
    </subcellularLocation>
    <subcellularLocation>
        <location evidence="8">Golgi apparatus membrane</location>
        <topology evidence="8">Multi-pass membrane protein</topology>
    </subcellularLocation>
</comment>
<name>A0ABD0TF88_LOXSC</name>
<proteinExistence type="inferred from homology"/>
<evidence type="ECO:0000256" key="2">
    <source>
        <dbReference type="ARBA" id="ARBA00006387"/>
    </source>
</evidence>
<dbReference type="AlphaFoldDB" id="A0ABD0TF88"/>
<dbReference type="GO" id="GO:0006506">
    <property type="term" value="P:GPI anchor biosynthetic process"/>
    <property type="evidence" value="ECO:0007669"/>
    <property type="project" value="UniProtKB-KW"/>
</dbReference>
<keyword evidence="7 8" id="KW-0472">Membrane</keyword>
<keyword evidence="3 8" id="KW-0337">GPI-anchor biosynthesis</keyword>
<accession>A0ABD0TF88</accession>
<keyword evidence="6 8" id="KW-1133">Transmembrane helix</keyword>
<feature type="transmembrane region" description="Helical" evidence="8">
    <location>
        <begin position="287"/>
        <end position="306"/>
    </location>
</feature>
<evidence type="ECO:0000256" key="5">
    <source>
        <dbReference type="ARBA" id="ARBA00022729"/>
    </source>
</evidence>
<dbReference type="Proteomes" id="UP001549921">
    <property type="component" value="Unassembled WGS sequence"/>
</dbReference>